<evidence type="ECO:0000256" key="8">
    <source>
        <dbReference type="SAM" id="Phobius"/>
    </source>
</evidence>
<organism evidence="12 13">
    <name type="scientific">Algoriphagus aestuariicola</name>
    <dbReference type="NCBI Taxonomy" id="1852016"/>
    <lineage>
        <taxon>Bacteria</taxon>
        <taxon>Pseudomonadati</taxon>
        <taxon>Bacteroidota</taxon>
        <taxon>Cytophagia</taxon>
        <taxon>Cytophagales</taxon>
        <taxon>Cyclobacteriaceae</taxon>
        <taxon>Algoriphagus</taxon>
    </lineage>
</organism>
<feature type="transmembrane region" description="Helical" evidence="8">
    <location>
        <begin position="400"/>
        <end position="416"/>
    </location>
</feature>
<evidence type="ECO:0000259" key="10">
    <source>
        <dbReference type="Pfam" id="PF00924"/>
    </source>
</evidence>
<comment type="similarity">
    <text evidence="2">Belongs to the MscS (TC 1.A.23) family.</text>
</comment>
<reference evidence="12 13" key="1">
    <citation type="submission" date="2021-03" db="EMBL/GenBank/DDBJ databases">
        <title>novel species isolated from a fishpond in China.</title>
        <authorList>
            <person name="Lu H."/>
            <person name="Cai Z."/>
        </authorList>
    </citation>
    <scope>NUCLEOTIDE SEQUENCE [LARGE SCALE GENOMIC DNA]</scope>
    <source>
        <strain evidence="12 13">JCM 31546</strain>
    </source>
</reference>
<dbReference type="EMBL" id="JAFKCW010000001">
    <property type="protein sequence ID" value="MBN7799528.1"/>
    <property type="molecule type" value="Genomic_DNA"/>
</dbReference>
<dbReference type="InterPro" id="IPR023408">
    <property type="entry name" value="MscS_beta-dom_sf"/>
</dbReference>
<dbReference type="InterPro" id="IPR006685">
    <property type="entry name" value="MscS_channel_2nd"/>
</dbReference>
<gene>
    <name evidence="12" type="ORF">J0A67_01580</name>
</gene>
<evidence type="ECO:0000256" key="7">
    <source>
        <dbReference type="SAM" id="MobiDB-lite"/>
    </source>
</evidence>
<feature type="transmembrane region" description="Helical" evidence="8">
    <location>
        <begin position="279"/>
        <end position="296"/>
    </location>
</feature>
<dbReference type="Pfam" id="PF00924">
    <property type="entry name" value="MS_channel_2nd"/>
    <property type="match status" value="1"/>
</dbReference>
<protein>
    <submittedName>
        <fullName evidence="12">Mechanosensitive ion channel</fullName>
    </submittedName>
</protein>
<feature type="transmembrane region" description="Helical" evidence="8">
    <location>
        <begin position="375"/>
        <end position="394"/>
    </location>
</feature>
<dbReference type="PANTHER" id="PTHR30347">
    <property type="entry name" value="POTASSIUM CHANNEL RELATED"/>
    <property type="match status" value="1"/>
</dbReference>
<evidence type="ECO:0000256" key="3">
    <source>
        <dbReference type="ARBA" id="ARBA00022475"/>
    </source>
</evidence>
<comment type="subcellular location">
    <subcellularLocation>
        <location evidence="1">Cell membrane</location>
        <topology evidence="1">Multi-pass membrane protein</topology>
    </subcellularLocation>
</comment>
<feature type="domain" description="Mechanosensitive ion channel MscS" evidence="10">
    <location>
        <begin position="644"/>
        <end position="710"/>
    </location>
</feature>
<dbReference type="InterPro" id="IPR011066">
    <property type="entry name" value="MscS_channel_C_sf"/>
</dbReference>
<keyword evidence="6 8" id="KW-0472">Membrane</keyword>
<dbReference type="Gene3D" id="2.30.30.60">
    <property type="match status" value="1"/>
</dbReference>
<dbReference type="InterPro" id="IPR052702">
    <property type="entry name" value="MscS-like_channel"/>
</dbReference>
<feature type="chain" id="PRO_5047172011" evidence="9">
    <location>
        <begin position="22"/>
        <end position="835"/>
    </location>
</feature>
<proteinExistence type="inferred from homology"/>
<keyword evidence="5 8" id="KW-1133">Transmembrane helix</keyword>
<keyword evidence="13" id="KW-1185">Reference proteome</keyword>
<feature type="compositionally biased region" description="Basic and acidic residues" evidence="7">
    <location>
        <begin position="820"/>
        <end position="835"/>
    </location>
</feature>
<evidence type="ECO:0000256" key="9">
    <source>
        <dbReference type="SAM" id="SignalP"/>
    </source>
</evidence>
<evidence type="ECO:0000256" key="5">
    <source>
        <dbReference type="ARBA" id="ARBA00022989"/>
    </source>
</evidence>
<comment type="caution">
    <text evidence="12">The sequence shown here is derived from an EMBL/GenBank/DDBJ whole genome shotgun (WGS) entry which is preliminary data.</text>
</comment>
<evidence type="ECO:0000259" key="11">
    <source>
        <dbReference type="Pfam" id="PF21082"/>
    </source>
</evidence>
<feature type="transmembrane region" description="Helical" evidence="8">
    <location>
        <begin position="629"/>
        <end position="657"/>
    </location>
</feature>
<name>A0ABS3BJP6_9BACT</name>
<dbReference type="PANTHER" id="PTHR30347:SF1">
    <property type="entry name" value="MECHANOSENSITIVE CHANNEL MSCK"/>
    <property type="match status" value="1"/>
</dbReference>
<evidence type="ECO:0000256" key="2">
    <source>
        <dbReference type="ARBA" id="ARBA00008017"/>
    </source>
</evidence>
<dbReference type="RefSeq" id="WP_206567518.1">
    <property type="nucleotide sequence ID" value="NZ_JAFKCW010000001.1"/>
</dbReference>
<evidence type="ECO:0000256" key="6">
    <source>
        <dbReference type="ARBA" id="ARBA00023136"/>
    </source>
</evidence>
<evidence type="ECO:0000313" key="12">
    <source>
        <dbReference type="EMBL" id="MBN7799528.1"/>
    </source>
</evidence>
<feature type="transmembrane region" description="Helical" evidence="8">
    <location>
        <begin position="462"/>
        <end position="489"/>
    </location>
</feature>
<dbReference type="SUPFAM" id="SSF50182">
    <property type="entry name" value="Sm-like ribonucleoproteins"/>
    <property type="match status" value="1"/>
</dbReference>
<feature type="transmembrane region" description="Helical" evidence="8">
    <location>
        <begin position="345"/>
        <end position="363"/>
    </location>
</feature>
<feature type="transmembrane region" description="Helical" evidence="8">
    <location>
        <begin position="596"/>
        <end position="617"/>
    </location>
</feature>
<accession>A0ABS3BJP6</accession>
<dbReference type="Gene3D" id="1.10.287.1260">
    <property type="match status" value="1"/>
</dbReference>
<evidence type="ECO:0000256" key="4">
    <source>
        <dbReference type="ARBA" id="ARBA00022692"/>
    </source>
</evidence>
<evidence type="ECO:0000256" key="1">
    <source>
        <dbReference type="ARBA" id="ARBA00004651"/>
    </source>
</evidence>
<feature type="transmembrane region" description="Helical" evidence="8">
    <location>
        <begin position="514"/>
        <end position="533"/>
    </location>
</feature>
<feature type="transmembrane region" description="Helical" evidence="8">
    <location>
        <begin position="317"/>
        <end position="339"/>
    </location>
</feature>
<sequence>MKNYFSIPFFFFLLLVQAAFAQESPLKSNADSLLMSSKDSLIFLDSTLIQPEVPESLKSPSLEELIYKGRNYSLQANEIMLELEEKLDTSRFAEEIPMMEGYIASIRERAKNPNSKFNFRYVAALLRVLKSTEENNAELDRIVQVRLDRLQYLDSLLGAIKADDFFTYKIRDTLLLPTYSSEIENLKANIHQLDSTIYRQELQAARYQSKLSSITIGIMELLRYVEINRTILEKNLLKKEINFIWESYEIASPKSIFNITLDSLKINYLFLLRQLRLDLFTTVLAVLILAVSFLMIKQTLKKIKEDKEYGKVILDRIKFLSERTFSSVMVALLPLVLFMFDTGSVALLTFFMYLLVFFSTILIHKAFPTNVFVKWLIVVAVFLFFSVSNLYWEIAYQERIYFQIGNLTVLILLWQIPKKFKSEDPNEVFFLKRLRTLTMVFLILGIVANIFGRFSLAKILSVAGVVGFVHAITLYFFVKVIMEIIYAIVENKRDADAFTTYIDYKAIQSRIRGFFMFLALFFWVIIFLHNLALSDYVYDTVSGFLSQERKLGATSFTFSSILLFGFLIYASYILANNIAYFASLKDQKYSGNRTKRLGSSILLIRLSVLIVGFIIAATAAEIPLDKVTIVLGALSVGIGFGLQTIINNLVSGVILAFERPIQIGDDIEVGQNSGQVKEVGIRASKILSYDGAEVVIPNGDLLSQSLINWTLSDKRRRIELIIGVAYDADMTKVKSLIEEVLKRDRILKTPVPRVLMQTFNESSVDFRVLFWIESMDLMLEMRNEVMNAIFEAFKENDIEIPFPKRDLYIKSLPDDSANLGDKKNPPKTDPGDNAH</sequence>
<evidence type="ECO:0000313" key="13">
    <source>
        <dbReference type="Proteomes" id="UP000664698"/>
    </source>
</evidence>
<dbReference type="SUPFAM" id="SSF81665">
    <property type="entry name" value="Calcium ATPase, transmembrane domain M"/>
    <property type="match status" value="1"/>
</dbReference>
<dbReference type="Proteomes" id="UP000664698">
    <property type="component" value="Unassembled WGS sequence"/>
</dbReference>
<dbReference type="Pfam" id="PF21082">
    <property type="entry name" value="MS_channel_3rd"/>
    <property type="match status" value="1"/>
</dbReference>
<feature type="transmembrane region" description="Helical" evidence="8">
    <location>
        <begin position="553"/>
        <end position="575"/>
    </location>
</feature>
<dbReference type="Gene3D" id="3.30.70.100">
    <property type="match status" value="1"/>
</dbReference>
<feature type="signal peptide" evidence="9">
    <location>
        <begin position="1"/>
        <end position="21"/>
    </location>
</feature>
<keyword evidence="4 8" id="KW-0812">Transmembrane</keyword>
<dbReference type="SUPFAM" id="SSF82689">
    <property type="entry name" value="Mechanosensitive channel protein MscS (YggB), C-terminal domain"/>
    <property type="match status" value="1"/>
</dbReference>
<keyword evidence="3" id="KW-1003">Cell membrane</keyword>
<dbReference type="InterPro" id="IPR010920">
    <property type="entry name" value="LSM_dom_sf"/>
</dbReference>
<dbReference type="InterPro" id="IPR023298">
    <property type="entry name" value="ATPase_P-typ_TM_dom_sf"/>
</dbReference>
<dbReference type="InterPro" id="IPR049278">
    <property type="entry name" value="MS_channel_C"/>
</dbReference>
<feature type="domain" description="Mechanosensitive ion channel MscS C-terminal" evidence="11">
    <location>
        <begin position="718"/>
        <end position="800"/>
    </location>
</feature>
<feature type="region of interest" description="Disordered" evidence="7">
    <location>
        <begin position="813"/>
        <end position="835"/>
    </location>
</feature>
<keyword evidence="9" id="KW-0732">Signal</keyword>
<feature type="transmembrane region" description="Helical" evidence="8">
    <location>
        <begin position="437"/>
        <end position="456"/>
    </location>
</feature>